<reference evidence="5" key="1">
    <citation type="journal article" date="2021" name="Nat. Commun.">
        <title>Genetic determinants of endophytism in the Arabidopsis root mycobiome.</title>
        <authorList>
            <person name="Mesny F."/>
            <person name="Miyauchi S."/>
            <person name="Thiergart T."/>
            <person name="Pickel B."/>
            <person name="Atanasova L."/>
            <person name="Karlsson M."/>
            <person name="Huettel B."/>
            <person name="Barry K.W."/>
            <person name="Haridas S."/>
            <person name="Chen C."/>
            <person name="Bauer D."/>
            <person name="Andreopoulos W."/>
            <person name="Pangilinan J."/>
            <person name="LaButti K."/>
            <person name="Riley R."/>
            <person name="Lipzen A."/>
            <person name="Clum A."/>
            <person name="Drula E."/>
            <person name="Henrissat B."/>
            <person name="Kohler A."/>
            <person name="Grigoriev I.V."/>
            <person name="Martin F.M."/>
            <person name="Hacquard S."/>
        </authorList>
    </citation>
    <scope>NUCLEOTIDE SEQUENCE</scope>
    <source>
        <strain evidence="5">MPI-SDFR-AT-0073</strain>
    </source>
</reference>
<dbReference type="Proteomes" id="UP000758603">
    <property type="component" value="Unassembled WGS sequence"/>
</dbReference>
<feature type="transmembrane region" description="Helical" evidence="3">
    <location>
        <begin position="137"/>
        <end position="156"/>
    </location>
</feature>
<dbReference type="GeneID" id="70131933"/>
<keyword evidence="6" id="KW-1185">Reference proteome</keyword>
<feature type="transmembrane region" description="Helical" evidence="3">
    <location>
        <begin position="399"/>
        <end position="420"/>
    </location>
</feature>
<dbReference type="PANTHER" id="PTHR11360:SF130">
    <property type="entry name" value="MAJOR FACILITATOR SUPERFAMILY (MFS) PROFILE DOMAIN-CONTAINING PROTEIN-RELATED"/>
    <property type="match status" value="1"/>
</dbReference>
<feature type="transmembrane region" description="Helical" evidence="3">
    <location>
        <begin position="426"/>
        <end position="449"/>
    </location>
</feature>
<dbReference type="AlphaFoldDB" id="A0A9P8UJC2"/>
<evidence type="ECO:0000259" key="4">
    <source>
        <dbReference type="PROSITE" id="PS50850"/>
    </source>
</evidence>
<gene>
    <name evidence="5" type="ORF">BKA67DRAFT_568615</name>
</gene>
<comment type="similarity">
    <text evidence="2">Belongs to the major facilitator superfamily. Monocarboxylate porter (TC 2.A.1.13) family.</text>
</comment>
<evidence type="ECO:0000256" key="2">
    <source>
        <dbReference type="ARBA" id="ARBA00006727"/>
    </source>
</evidence>
<feature type="transmembrane region" description="Helical" evidence="3">
    <location>
        <begin position="334"/>
        <end position="354"/>
    </location>
</feature>
<dbReference type="Pfam" id="PF07690">
    <property type="entry name" value="MFS_1"/>
    <property type="match status" value="1"/>
</dbReference>
<organism evidence="5 6">
    <name type="scientific">Truncatella angustata</name>
    <dbReference type="NCBI Taxonomy" id="152316"/>
    <lineage>
        <taxon>Eukaryota</taxon>
        <taxon>Fungi</taxon>
        <taxon>Dikarya</taxon>
        <taxon>Ascomycota</taxon>
        <taxon>Pezizomycotina</taxon>
        <taxon>Sordariomycetes</taxon>
        <taxon>Xylariomycetidae</taxon>
        <taxon>Amphisphaeriales</taxon>
        <taxon>Sporocadaceae</taxon>
        <taxon>Truncatella</taxon>
    </lineage>
</organism>
<evidence type="ECO:0000256" key="3">
    <source>
        <dbReference type="SAM" id="Phobius"/>
    </source>
</evidence>
<dbReference type="SUPFAM" id="SSF103473">
    <property type="entry name" value="MFS general substrate transporter"/>
    <property type="match status" value="1"/>
</dbReference>
<evidence type="ECO:0000256" key="1">
    <source>
        <dbReference type="ARBA" id="ARBA00004141"/>
    </source>
</evidence>
<dbReference type="RefSeq" id="XP_045957382.1">
    <property type="nucleotide sequence ID" value="XM_046103041.1"/>
</dbReference>
<accession>A0A9P8UJC2</accession>
<feature type="transmembrane region" description="Helical" evidence="3">
    <location>
        <begin position="194"/>
        <end position="214"/>
    </location>
</feature>
<feature type="domain" description="Major facilitator superfamily (MFS) profile" evidence="4">
    <location>
        <begin position="68"/>
        <end position="451"/>
    </location>
</feature>
<dbReference type="OrthoDB" id="6499973at2759"/>
<dbReference type="PANTHER" id="PTHR11360">
    <property type="entry name" value="MONOCARBOXYLATE TRANSPORTER"/>
    <property type="match status" value="1"/>
</dbReference>
<dbReference type="EMBL" id="JAGPXC010000005">
    <property type="protein sequence ID" value="KAH6653105.1"/>
    <property type="molecule type" value="Genomic_DNA"/>
</dbReference>
<dbReference type="GO" id="GO:0016020">
    <property type="term" value="C:membrane"/>
    <property type="evidence" value="ECO:0007669"/>
    <property type="project" value="UniProtKB-SubCell"/>
</dbReference>
<feature type="transmembrane region" description="Helical" evidence="3">
    <location>
        <begin position="107"/>
        <end position="125"/>
    </location>
</feature>
<sequence length="459" mass="49779">MCSSSARRQGPRQLLADSRTYLEMQQTQPRRADLESNTSLQYDSFQSIDRKPESNAGHGDEPPDGGRVAWTQVLLLHIVFFNTWGVANGYGVFQSYYTSVLGQSGSSVSWIGSIQVFFLFSVGVIAGRLTDAGHFRLTFTAGVLLQLVGIFMTSLGTEYWQIFLSQAVCLGIGNGLTFVPALSVVSQYFKRNRALAVGLAAAGAAVGGLVYPVMINQLIFHDKFGFPWTIRVMGFIMLATYMPCIILFKPRHPPRKTGPWIDTSAFKELPFIFFTISMFLNFWGLYFAFFYLGTYARDQIGLAEPINLLLVLNGIGVVGRILPNFIADRWTGLLNLLIPLSFAAGVLVFGWIAVESEAGLYIFAAIYGLIAAALQALFPTVATTMTPEPNRTGTRVGMILSFVSLANLSGPAICGALIQANGGSYIGAQIFAGSSIMLGALMAVAARVAKGGRSILTKM</sequence>
<feature type="transmembrane region" description="Helical" evidence="3">
    <location>
        <begin position="68"/>
        <end position="87"/>
    </location>
</feature>
<dbReference type="PROSITE" id="PS50850">
    <property type="entry name" value="MFS"/>
    <property type="match status" value="1"/>
</dbReference>
<keyword evidence="3" id="KW-0472">Membrane</keyword>
<dbReference type="InterPro" id="IPR050327">
    <property type="entry name" value="Proton-linked_MCT"/>
</dbReference>
<comment type="caution">
    <text evidence="5">The sequence shown here is derived from an EMBL/GenBank/DDBJ whole genome shotgun (WGS) entry which is preliminary data.</text>
</comment>
<feature type="transmembrane region" description="Helical" evidence="3">
    <location>
        <begin position="360"/>
        <end position="378"/>
    </location>
</feature>
<dbReference type="InterPro" id="IPR011701">
    <property type="entry name" value="MFS"/>
</dbReference>
<dbReference type="Gene3D" id="1.20.1250.20">
    <property type="entry name" value="MFS general substrate transporter like domains"/>
    <property type="match status" value="2"/>
</dbReference>
<keyword evidence="3" id="KW-1133">Transmembrane helix</keyword>
<feature type="transmembrane region" description="Helical" evidence="3">
    <location>
        <begin position="269"/>
        <end position="293"/>
    </location>
</feature>
<dbReference type="InterPro" id="IPR020846">
    <property type="entry name" value="MFS_dom"/>
</dbReference>
<comment type="subcellular location">
    <subcellularLocation>
        <location evidence="1">Membrane</location>
        <topology evidence="1">Multi-pass membrane protein</topology>
    </subcellularLocation>
</comment>
<dbReference type="InterPro" id="IPR036259">
    <property type="entry name" value="MFS_trans_sf"/>
</dbReference>
<proteinExistence type="inferred from homology"/>
<feature type="transmembrane region" description="Helical" evidence="3">
    <location>
        <begin position="305"/>
        <end position="322"/>
    </location>
</feature>
<dbReference type="GO" id="GO:0022857">
    <property type="term" value="F:transmembrane transporter activity"/>
    <property type="evidence" value="ECO:0007669"/>
    <property type="project" value="InterPro"/>
</dbReference>
<keyword evidence="3" id="KW-0812">Transmembrane</keyword>
<evidence type="ECO:0000313" key="6">
    <source>
        <dbReference type="Proteomes" id="UP000758603"/>
    </source>
</evidence>
<protein>
    <submittedName>
        <fullName evidence="5">Major facilitator superfamily domain-containing protein</fullName>
    </submittedName>
</protein>
<evidence type="ECO:0000313" key="5">
    <source>
        <dbReference type="EMBL" id="KAH6653105.1"/>
    </source>
</evidence>
<feature type="transmembrane region" description="Helical" evidence="3">
    <location>
        <begin position="226"/>
        <end position="248"/>
    </location>
</feature>
<feature type="transmembrane region" description="Helical" evidence="3">
    <location>
        <begin position="162"/>
        <end position="182"/>
    </location>
</feature>
<name>A0A9P8UJC2_9PEZI</name>